<evidence type="ECO:0000256" key="9">
    <source>
        <dbReference type="SAM" id="MobiDB-lite"/>
    </source>
</evidence>
<name>A0ABR1FFB6_9ASCO</name>
<organism evidence="13 14">
    <name type="scientific">Myxozyma melibiosi</name>
    <dbReference type="NCBI Taxonomy" id="54550"/>
    <lineage>
        <taxon>Eukaryota</taxon>
        <taxon>Fungi</taxon>
        <taxon>Dikarya</taxon>
        <taxon>Ascomycota</taxon>
        <taxon>Saccharomycotina</taxon>
        <taxon>Lipomycetes</taxon>
        <taxon>Lipomycetales</taxon>
        <taxon>Lipomycetaceae</taxon>
        <taxon>Myxozyma</taxon>
    </lineage>
</organism>
<keyword evidence="4 10" id="KW-0812">Transmembrane</keyword>
<protein>
    <submittedName>
        <fullName evidence="13">High affinity potassium transporter</fullName>
    </submittedName>
</protein>
<feature type="domain" description="K+ potassium transporter C-terminal" evidence="12">
    <location>
        <begin position="655"/>
        <end position="778"/>
    </location>
</feature>
<dbReference type="NCBIfam" id="TIGR00794">
    <property type="entry name" value="kup"/>
    <property type="match status" value="1"/>
</dbReference>
<dbReference type="EMBL" id="JBBJBU010000001">
    <property type="protein sequence ID" value="KAK7208549.1"/>
    <property type="molecule type" value="Genomic_DNA"/>
</dbReference>
<keyword evidence="3" id="KW-0633">Potassium transport</keyword>
<evidence type="ECO:0000256" key="3">
    <source>
        <dbReference type="ARBA" id="ARBA00022538"/>
    </source>
</evidence>
<feature type="transmembrane region" description="Helical" evidence="10">
    <location>
        <begin position="501"/>
        <end position="522"/>
    </location>
</feature>
<evidence type="ECO:0000256" key="6">
    <source>
        <dbReference type="ARBA" id="ARBA00022989"/>
    </source>
</evidence>
<feature type="transmembrane region" description="Helical" evidence="10">
    <location>
        <begin position="245"/>
        <end position="268"/>
    </location>
</feature>
<keyword evidence="6 10" id="KW-1133">Transmembrane helix</keyword>
<feature type="transmembrane region" description="Helical" evidence="10">
    <location>
        <begin position="169"/>
        <end position="191"/>
    </location>
</feature>
<accession>A0ABR1FFB6</accession>
<proteinExistence type="predicted"/>
<evidence type="ECO:0000256" key="5">
    <source>
        <dbReference type="ARBA" id="ARBA00022958"/>
    </source>
</evidence>
<sequence length="839" mass="91971">MTAKMTVSDEPTELQTLPSTDLEAADPAAAAGAHSSTGRNRKLQVCWMAFQSLGAIYGDIGTSPLYVYSSIFPHSEPTERQSMGAASCIFWTFTIVVMVKYCLIVLLLGPNNGEGGQVAIYAKLARTLHVGPRGVVLPGEMEPDMYLELSKSLTRDSQMSRLRLRMTGWFHEVVFPKLLLMLCFIGCSLVISDGLLTPTTSVLTAVGGIEIPVPSISNLVMPISVIILLLLFLSESSGAGRLSIIFAPIVLIWFVAIAVTGIINIAKYPSVMKALSPKFAIDFLRDDGGIDLLGAVMLSVTGVEAMFADVGHFGRESVQLSLSCIVWPCLMLQYFGQAAFIIRDPSATANSFYLSIPGGTNTPQYWIMFVLATLATVIASQALILGVFSILRQMIHIDCFPPFKVIHTSRTTAGQVYIPAVNYILMVGVILTTVGFRTSNNVTAAYGLGVSLDFIVTTTLITFCMIYVFRFPFYITAAFCLAFGAFDMCFVIANIKKIPHGAWFPLAVAILFTCFISFWRWARALKVDNEYSRRIRVGEVFEGIDPVRQERQELIVSSASSTKGAGSVRPLNHIPNRDDNTIGLRDAVYFVPTHRLAEDLPVFEEDDAADSLQQSKPLRLIPRGSKPGNTNPPIDLGMMPNTAAIVHTNATHTLHSPHTIPAIMVQLLNLCPALPEHVIFLGVRIVDAPFVDAEAGRIALRPYRKIPRFHRCIVRFGFMDHVAIDDALIAQIIAKLPSSSSSADASSPAKSAVTTVYHVIENEDVCAKRPSSSTSSFPIALLRRAWMATRAGAIEWVFSPIDRVLGHRNYVRIDDDDDESGREKVPKMNLMYLGSKIYI</sequence>
<feature type="transmembrane region" description="Helical" evidence="10">
    <location>
        <begin position="444"/>
        <end position="466"/>
    </location>
</feature>
<keyword evidence="14" id="KW-1185">Reference proteome</keyword>
<feature type="region of interest" description="Disordered" evidence="9">
    <location>
        <begin position="1"/>
        <end position="20"/>
    </location>
</feature>
<feature type="transmembrane region" description="Helical" evidence="10">
    <location>
        <begin position="211"/>
        <end position="233"/>
    </location>
</feature>
<evidence type="ECO:0000256" key="2">
    <source>
        <dbReference type="ARBA" id="ARBA00022448"/>
    </source>
</evidence>
<feature type="domain" description="K+ potassium transporter integral membrane" evidence="11">
    <location>
        <begin position="49"/>
        <end position="541"/>
    </location>
</feature>
<dbReference type="RefSeq" id="XP_064771582.1">
    <property type="nucleotide sequence ID" value="XM_064911921.1"/>
</dbReference>
<evidence type="ECO:0000256" key="10">
    <source>
        <dbReference type="SAM" id="Phobius"/>
    </source>
</evidence>
<dbReference type="Pfam" id="PF02705">
    <property type="entry name" value="K_trans"/>
    <property type="match status" value="1"/>
</dbReference>
<feature type="transmembrane region" description="Helical" evidence="10">
    <location>
        <begin position="45"/>
        <end position="69"/>
    </location>
</feature>
<evidence type="ECO:0000313" key="13">
    <source>
        <dbReference type="EMBL" id="KAK7208549.1"/>
    </source>
</evidence>
<dbReference type="PANTHER" id="PTHR30540:SF83">
    <property type="entry name" value="K+ POTASSIUM TRANSPORTER"/>
    <property type="match status" value="1"/>
</dbReference>
<feature type="transmembrane region" description="Helical" evidence="10">
    <location>
        <begin position="365"/>
        <end position="391"/>
    </location>
</feature>
<keyword evidence="7" id="KW-0406">Ion transport</keyword>
<evidence type="ECO:0000259" key="12">
    <source>
        <dbReference type="Pfam" id="PF22776"/>
    </source>
</evidence>
<dbReference type="Pfam" id="PF22776">
    <property type="entry name" value="K_trans_C"/>
    <property type="match status" value="1"/>
</dbReference>
<evidence type="ECO:0000313" key="14">
    <source>
        <dbReference type="Proteomes" id="UP001498771"/>
    </source>
</evidence>
<keyword evidence="8 10" id="KW-0472">Membrane</keyword>
<gene>
    <name evidence="13" type="ORF">BZA70DRAFT_274029</name>
</gene>
<evidence type="ECO:0000256" key="1">
    <source>
        <dbReference type="ARBA" id="ARBA00004141"/>
    </source>
</evidence>
<comment type="caution">
    <text evidence="13">The sequence shown here is derived from an EMBL/GenBank/DDBJ whole genome shotgun (WGS) entry which is preliminary data.</text>
</comment>
<dbReference type="PANTHER" id="PTHR30540">
    <property type="entry name" value="OSMOTIC STRESS POTASSIUM TRANSPORTER"/>
    <property type="match status" value="1"/>
</dbReference>
<keyword evidence="2" id="KW-0813">Transport</keyword>
<evidence type="ECO:0000256" key="8">
    <source>
        <dbReference type="ARBA" id="ARBA00023136"/>
    </source>
</evidence>
<feature type="transmembrane region" description="Helical" evidence="10">
    <location>
        <begin position="473"/>
        <end position="495"/>
    </location>
</feature>
<dbReference type="Proteomes" id="UP001498771">
    <property type="component" value="Unassembled WGS sequence"/>
</dbReference>
<feature type="transmembrane region" description="Helical" evidence="10">
    <location>
        <begin position="288"/>
        <end position="308"/>
    </location>
</feature>
<dbReference type="InterPro" id="IPR003855">
    <property type="entry name" value="K+_transporter"/>
</dbReference>
<dbReference type="GeneID" id="90037433"/>
<evidence type="ECO:0000256" key="4">
    <source>
        <dbReference type="ARBA" id="ARBA00022692"/>
    </source>
</evidence>
<dbReference type="InterPro" id="IPR053951">
    <property type="entry name" value="K_trans_N"/>
</dbReference>
<dbReference type="InterPro" id="IPR053952">
    <property type="entry name" value="K_trans_C"/>
</dbReference>
<feature type="transmembrane region" description="Helical" evidence="10">
    <location>
        <begin position="412"/>
        <end position="432"/>
    </location>
</feature>
<evidence type="ECO:0000259" key="11">
    <source>
        <dbReference type="Pfam" id="PF02705"/>
    </source>
</evidence>
<comment type="subcellular location">
    <subcellularLocation>
        <location evidence="1">Membrane</location>
        <topology evidence="1">Multi-pass membrane protein</topology>
    </subcellularLocation>
</comment>
<feature type="transmembrane region" description="Helical" evidence="10">
    <location>
        <begin position="320"/>
        <end position="342"/>
    </location>
</feature>
<evidence type="ECO:0000256" key="7">
    <source>
        <dbReference type="ARBA" id="ARBA00023065"/>
    </source>
</evidence>
<keyword evidence="5" id="KW-0630">Potassium</keyword>
<reference evidence="13 14" key="1">
    <citation type="submission" date="2024-03" db="EMBL/GenBank/DDBJ databases">
        <title>Genome-scale model development and genomic sequencing of the oleaginous clade Lipomyces.</title>
        <authorList>
            <consortium name="Lawrence Berkeley National Laboratory"/>
            <person name="Czajka J.J."/>
            <person name="Han Y."/>
            <person name="Kim J."/>
            <person name="Mondo S.J."/>
            <person name="Hofstad B.A."/>
            <person name="Robles A."/>
            <person name="Haridas S."/>
            <person name="Riley R."/>
            <person name="LaButti K."/>
            <person name="Pangilinan J."/>
            <person name="Andreopoulos W."/>
            <person name="Lipzen A."/>
            <person name="Yan J."/>
            <person name="Wang M."/>
            <person name="Ng V."/>
            <person name="Grigoriev I.V."/>
            <person name="Spatafora J.W."/>
            <person name="Magnuson J.K."/>
            <person name="Baker S.E."/>
            <person name="Pomraning K.R."/>
        </authorList>
    </citation>
    <scope>NUCLEOTIDE SEQUENCE [LARGE SCALE GENOMIC DNA]</scope>
    <source>
        <strain evidence="13 14">Phaff 52-87</strain>
    </source>
</reference>
<feature type="transmembrane region" description="Helical" evidence="10">
    <location>
        <begin position="89"/>
        <end position="108"/>
    </location>
</feature>